<dbReference type="RefSeq" id="WP_013791288.1">
    <property type="nucleotide sequence ID" value="NC_015556.1"/>
</dbReference>
<organism evidence="1 2">
    <name type="scientific">Pseudomonas fulva (strain 12-X)</name>
    <dbReference type="NCBI Taxonomy" id="743720"/>
    <lineage>
        <taxon>Bacteria</taxon>
        <taxon>Pseudomonadati</taxon>
        <taxon>Pseudomonadota</taxon>
        <taxon>Gammaproteobacteria</taxon>
        <taxon>Pseudomonadales</taxon>
        <taxon>Pseudomonadaceae</taxon>
        <taxon>Pseudomonas</taxon>
    </lineage>
</organism>
<dbReference type="EMBL" id="CP002727">
    <property type="protein sequence ID" value="AEF22158.1"/>
    <property type="molecule type" value="Genomic_DNA"/>
</dbReference>
<reference evidence="1 2" key="1">
    <citation type="submission" date="2011-04" db="EMBL/GenBank/DDBJ databases">
        <title>Complete sequence of Pseudomonas fulva 12-X.</title>
        <authorList>
            <consortium name="US DOE Joint Genome Institute"/>
            <person name="Lucas S."/>
            <person name="Han J."/>
            <person name="Lapidus A."/>
            <person name="Cheng J.-F."/>
            <person name="Goodwin L."/>
            <person name="Pitluck S."/>
            <person name="Peters L."/>
            <person name="Mikhailova N."/>
            <person name="Pagani I."/>
            <person name="Davenport K."/>
            <person name="Han C."/>
            <person name="Tapia R."/>
            <person name="Land M."/>
            <person name="Hauser L."/>
            <person name="Kyrpides N."/>
            <person name="Ivanova N."/>
            <person name="Pagani I."/>
            <person name="Lcollab F.I."/>
            <person name="Woyke T."/>
        </authorList>
    </citation>
    <scope>NUCLEOTIDE SEQUENCE [LARGE SCALE GENOMIC DNA]</scope>
    <source>
        <strain evidence="2">12-X</strain>
    </source>
</reference>
<dbReference type="OrthoDB" id="9906052at2"/>
<keyword evidence="2" id="KW-1185">Reference proteome</keyword>
<dbReference type="Proteomes" id="UP000000686">
    <property type="component" value="Chromosome"/>
</dbReference>
<name>F6AAV5_PSEF1</name>
<proteinExistence type="predicted"/>
<gene>
    <name evidence="1" type="ordered locus">Psefu_2190</name>
</gene>
<accession>F6AAV5</accession>
<evidence type="ECO:0000313" key="2">
    <source>
        <dbReference type="Proteomes" id="UP000000686"/>
    </source>
</evidence>
<dbReference type="AlphaFoldDB" id="F6AAV5"/>
<dbReference type="HOGENOM" id="CLU_2701971_0_0_6"/>
<sequence>MAAPSQNRQKQGTLDRNGIIHVSAEGLAITCYDKEGHTLVNLRLSNLQLRNETLIAAAIHHLYGKVRDAEPSE</sequence>
<dbReference type="KEGG" id="pfv:Psefu_2190"/>
<protein>
    <submittedName>
        <fullName evidence="1">Uncharacterized protein</fullName>
    </submittedName>
</protein>
<evidence type="ECO:0000313" key="1">
    <source>
        <dbReference type="EMBL" id="AEF22158.1"/>
    </source>
</evidence>